<evidence type="ECO:0000313" key="1">
    <source>
        <dbReference type="EMBL" id="GIF85462.1"/>
    </source>
</evidence>
<dbReference type="SUPFAM" id="SSF54197">
    <property type="entry name" value="HIT-like"/>
    <property type="match status" value="1"/>
</dbReference>
<dbReference type="AlphaFoldDB" id="A0A8J3JR83"/>
<dbReference type="Proteomes" id="UP000601223">
    <property type="component" value="Unassembled WGS sequence"/>
</dbReference>
<dbReference type="InterPro" id="IPR036265">
    <property type="entry name" value="HIT-like_sf"/>
</dbReference>
<accession>A0A8J3JR83</accession>
<evidence type="ECO:0008006" key="3">
    <source>
        <dbReference type="Google" id="ProtNLM"/>
    </source>
</evidence>
<dbReference type="Gene3D" id="3.30.428.10">
    <property type="entry name" value="HIT-like"/>
    <property type="match status" value="1"/>
</dbReference>
<keyword evidence="2" id="KW-1185">Reference proteome</keyword>
<protein>
    <recommendedName>
        <fullName evidence="3">HIT domain-containing protein</fullName>
    </recommendedName>
</protein>
<dbReference type="RefSeq" id="WP_239126219.1">
    <property type="nucleotide sequence ID" value="NZ_BONF01000047.1"/>
</dbReference>
<dbReference type="EMBL" id="BONF01000047">
    <property type="protein sequence ID" value="GIF85462.1"/>
    <property type="molecule type" value="Genomic_DNA"/>
</dbReference>
<name>A0A8J3JR83_9ACTN</name>
<gene>
    <name evidence="1" type="ORF">Cba03nite_68110</name>
</gene>
<evidence type="ECO:0000313" key="2">
    <source>
        <dbReference type="Proteomes" id="UP000601223"/>
    </source>
</evidence>
<organism evidence="1 2">
    <name type="scientific">Catellatospora bangladeshensis</name>
    <dbReference type="NCBI Taxonomy" id="310355"/>
    <lineage>
        <taxon>Bacteria</taxon>
        <taxon>Bacillati</taxon>
        <taxon>Actinomycetota</taxon>
        <taxon>Actinomycetes</taxon>
        <taxon>Micromonosporales</taxon>
        <taxon>Micromonosporaceae</taxon>
        <taxon>Catellatospora</taxon>
    </lineage>
</organism>
<proteinExistence type="predicted"/>
<sequence>MTSTPHPFVARLPVGERIPLPENAMNGWDVFPFEGEFQVRVLEPPVLPEPPRHGEDGPDTCRRCQNPERNVIWGDEHWVVTHVGDPSGLPLLVMLHPRGHHDLLDLPAARSAELGPLMQRIERAILSLGGIARVHVNRWGDGGAHLHIWFIARPEGMLQLRGACLAIWDDVLPKAPVEEWQANLAHVAQALAADGGTAYA</sequence>
<reference evidence="1 2" key="1">
    <citation type="submission" date="2021-01" db="EMBL/GenBank/DDBJ databases">
        <title>Whole genome shotgun sequence of Catellatospora bangladeshensis NBRC 107357.</title>
        <authorList>
            <person name="Komaki H."/>
            <person name="Tamura T."/>
        </authorList>
    </citation>
    <scope>NUCLEOTIDE SEQUENCE [LARGE SCALE GENOMIC DNA]</scope>
    <source>
        <strain evidence="1 2">NBRC 107357</strain>
    </source>
</reference>
<comment type="caution">
    <text evidence="1">The sequence shown here is derived from an EMBL/GenBank/DDBJ whole genome shotgun (WGS) entry which is preliminary data.</text>
</comment>